<dbReference type="KEGG" id="hprf:HLPR_25860"/>
<dbReference type="HAMAP" id="MF_02126">
    <property type="entry name" value="RF_methyltr_PrmC"/>
    <property type="match status" value="1"/>
</dbReference>
<evidence type="ECO:0000313" key="7">
    <source>
        <dbReference type="EMBL" id="BEP30255.1"/>
    </source>
</evidence>
<feature type="binding site" evidence="4">
    <location>
        <position position="193"/>
    </location>
    <ligand>
        <name>S-adenosyl-L-methionine</name>
        <dbReference type="ChEBI" id="CHEBI:59789"/>
    </ligand>
</feature>
<dbReference type="SUPFAM" id="SSF53335">
    <property type="entry name" value="S-adenosyl-L-methionine-dependent methyltransferases"/>
    <property type="match status" value="1"/>
</dbReference>
<comment type="caution">
    <text evidence="4">Lacks conserved residue(s) required for the propagation of feature annotation.</text>
</comment>
<dbReference type="PANTHER" id="PTHR18895:SF74">
    <property type="entry name" value="MTRF1L RELEASE FACTOR GLUTAMINE METHYLTRANSFERASE"/>
    <property type="match status" value="1"/>
</dbReference>
<dbReference type="CDD" id="cd02440">
    <property type="entry name" value="AdoMet_MTases"/>
    <property type="match status" value="1"/>
</dbReference>
<evidence type="ECO:0000313" key="8">
    <source>
        <dbReference type="Proteomes" id="UP001321786"/>
    </source>
</evidence>
<dbReference type="Proteomes" id="UP001321786">
    <property type="component" value="Chromosome"/>
</dbReference>
<dbReference type="InterPro" id="IPR019874">
    <property type="entry name" value="RF_methyltr_PrmC"/>
</dbReference>
<evidence type="ECO:0000256" key="3">
    <source>
        <dbReference type="ARBA" id="ARBA00022691"/>
    </source>
</evidence>
<reference evidence="7 8" key="1">
    <citation type="submission" date="2023-08" db="EMBL/GenBank/DDBJ databases">
        <title>Helicovermis profunda gen. nov., sp. nov., a novel mesophilic, fermentative bacterium within the Bacillota from a deep-sea hydrothermal vent chimney.</title>
        <authorList>
            <person name="Miyazaki U."/>
            <person name="Mizutani D."/>
            <person name="Hashimoto Y."/>
            <person name="Tame A."/>
            <person name="Sawayama S."/>
            <person name="Miyazaki J."/>
            <person name="Takai K."/>
            <person name="Nakagawa S."/>
        </authorList>
    </citation>
    <scope>NUCLEOTIDE SEQUENCE [LARGE SCALE GENOMIC DNA]</scope>
    <source>
        <strain evidence="7 8">S502</strain>
    </source>
</reference>
<organism evidence="7 8">
    <name type="scientific">Helicovermis profundi</name>
    <dbReference type="NCBI Taxonomy" id="3065157"/>
    <lineage>
        <taxon>Bacteria</taxon>
        <taxon>Bacillati</taxon>
        <taxon>Bacillota</taxon>
        <taxon>Clostridia</taxon>
        <taxon>Helicovermis</taxon>
    </lineage>
</organism>
<dbReference type="RefSeq" id="WP_338535854.1">
    <property type="nucleotide sequence ID" value="NZ_AP028654.1"/>
</dbReference>
<proteinExistence type="inferred from homology"/>
<dbReference type="PANTHER" id="PTHR18895">
    <property type="entry name" value="HEMK METHYLTRANSFERASE"/>
    <property type="match status" value="1"/>
</dbReference>
<feature type="domain" description="Release factor glutamine methyltransferase N-terminal" evidence="6">
    <location>
        <begin position="30"/>
        <end position="80"/>
    </location>
</feature>
<comment type="catalytic activity">
    <reaction evidence="4">
        <text>L-glutaminyl-[peptide chain release factor] + S-adenosyl-L-methionine = N(5)-methyl-L-glutaminyl-[peptide chain release factor] + S-adenosyl-L-homocysteine + H(+)</text>
        <dbReference type="Rhea" id="RHEA:42896"/>
        <dbReference type="Rhea" id="RHEA-COMP:10271"/>
        <dbReference type="Rhea" id="RHEA-COMP:10272"/>
        <dbReference type="ChEBI" id="CHEBI:15378"/>
        <dbReference type="ChEBI" id="CHEBI:30011"/>
        <dbReference type="ChEBI" id="CHEBI:57856"/>
        <dbReference type="ChEBI" id="CHEBI:59789"/>
        <dbReference type="ChEBI" id="CHEBI:61891"/>
        <dbReference type="EC" id="2.1.1.297"/>
    </reaction>
</comment>
<evidence type="ECO:0000259" key="5">
    <source>
        <dbReference type="Pfam" id="PF13847"/>
    </source>
</evidence>
<keyword evidence="2 4" id="KW-0808">Transferase</keyword>
<dbReference type="Gene3D" id="3.40.50.150">
    <property type="entry name" value="Vaccinia Virus protein VP39"/>
    <property type="match status" value="1"/>
</dbReference>
<keyword evidence="1 4" id="KW-0489">Methyltransferase</keyword>
<dbReference type="Pfam" id="PF17827">
    <property type="entry name" value="PrmC_N"/>
    <property type="match status" value="1"/>
</dbReference>
<evidence type="ECO:0000256" key="4">
    <source>
        <dbReference type="HAMAP-Rule" id="MF_02126"/>
    </source>
</evidence>
<name>A0AAU9E7Y7_9FIRM</name>
<protein>
    <recommendedName>
        <fullName evidence="4">Release factor glutamine methyltransferase</fullName>
        <shortName evidence="4">RF MTase</shortName>
        <ecNumber evidence="4">2.1.1.297</ecNumber>
    </recommendedName>
    <alternativeName>
        <fullName evidence="4">N5-glutamine methyltransferase PrmC</fullName>
    </alternativeName>
    <alternativeName>
        <fullName evidence="4">Protein-(glutamine-N5) MTase PrmC</fullName>
    </alternativeName>
    <alternativeName>
        <fullName evidence="4">Protein-glutamine N-methyltransferase PrmC</fullName>
    </alternativeName>
</protein>
<dbReference type="PROSITE" id="PS00092">
    <property type="entry name" value="N6_MTASE"/>
    <property type="match status" value="1"/>
</dbReference>
<dbReference type="InterPro" id="IPR025714">
    <property type="entry name" value="Methyltranfer_dom"/>
</dbReference>
<evidence type="ECO:0000259" key="6">
    <source>
        <dbReference type="Pfam" id="PF17827"/>
    </source>
</evidence>
<dbReference type="InterPro" id="IPR050320">
    <property type="entry name" value="N5-glutamine_MTase"/>
</dbReference>
<sequence length="292" mass="33573">MITINKVLKEALNLFNISSENKDSRELILLELELMLAYLLKIQRYQVIIDKERILSEKQKNEFFEMVNKRLIGMPFQYILNSKEFMGLEFYVDERVLIPRNDTENLVEYLVNYFFGKEISFIDIGTGSGAISISLLKYLEKSYGMTIDISSDAIEVAKINAKRIGVFDRLTFIENDVLKGISNDVKVDLIVSNPPYIPKADINSLQIEVRDYEPMNALDGGEDGLDFYREIINSSYRFLKEDGVLAFEVGYNQAEDVKNIIDNSKLYKDVIFIKDLSGFDRCVIAKKASNKI</sequence>
<dbReference type="Pfam" id="PF13847">
    <property type="entry name" value="Methyltransf_31"/>
    <property type="match status" value="1"/>
</dbReference>
<feature type="binding site" evidence="4">
    <location>
        <begin position="125"/>
        <end position="129"/>
    </location>
    <ligand>
        <name>S-adenosyl-L-methionine</name>
        <dbReference type="ChEBI" id="CHEBI:59789"/>
    </ligand>
</feature>
<keyword evidence="3 4" id="KW-0949">S-adenosyl-L-methionine</keyword>
<dbReference type="InterPro" id="IPR004556">
    <property type="entry name" value="HemK-like"/>
</dbReference>
<dbReference type="GO" id="GO:0032259">
    <property type="term" value="P:methylation"/>
    <property type="evidence" value="ECO:0007669"/>
    <property type="project" value="UniProtKB-KW"/>
</dbReference>
<dbReference type="InterPro" id="IPR029063">
    <property type="entry name" value="SAM-dependent_MTases_sf"/>
</dbReference>
<feature type="domain" description="Methyltransferase" evidence="5">
    <location>
        <begin position="117"/>
        <end position="271"/>
    </location>
</feature>
<accession>A0AAU9E7Y7</accession>
<dbReference type="EC" id="2.1.1.297" evidence="4"/>
<dbReference type="GO" id="GO:0003676">
    <property type="term" value="F:nucleic acid binding"/>
    <property type="evidence" value="ECO:0007669"/>
    <property type="project" value="InterPro"/>
</dbReference>
<dbReference type="NCBIfam" id="TIGR03534">
    <property type="entry name" value="RF_mod_PrmC"/>
    <property type="match status" value="1"/>
</dbReference>
<evidence type="ECO:0000256" key="1">
    <source>
        <dbReference type="ARBA" id="ARBA00022603"/>
    </source>
</evidence>
<dbReference type="InterPro" id="IPR040758">
    <property type="entry name" value="PrmC_N"/>
</dbReference>
<evidence type="ECO:0000256" key="2">
    <source>
        <dbReference type="ARBA" id="ARBA00022679"/>
    </source>
</evidence>
<dbReference type="AlphaFoldDB" id="A0AAU9E7Y7"/>
<feature type="binding site" evidence="4">
    <location>
        <begin position="193"/>
        <end position="196"/>
    </location>
    <ligand>
        <name>substrate</name>
    </ligand>
</feature>
<dbReference type="NCBIfam" id="TIGR00536">
    <property type="entry name" value="hemK_fam"/>
    <property type="match status" value="1"/>
</dbReference>
<comment type="function">
    <text evidence="4">Methylates the class 1 translation termination release factors RF1/PrfA and RF2/PrfB on the glutamine residue of the universally conserved GGQ motif.</text>
</comment>
<feature type="binding site" evidence="4">
    <location>
        <position position="148"/>
    </location>
    <ligand>
        <name>S-adenosyl-L-methionine</name>
        <dbReference type="ChEBI" id="CHEBI:59789"/>
    </ligand>
</feature>
<keyword evidence="8" id="KW-1185">Reference proteome</keyword>
<comment type="similarity">
    <text evidence="4">Belongs to the protein N5-glutamine methyltransferase family. PrmC subfamily.</text>
</comment>
<dbReference type="Gene3D" id="1.10.8.10">
    <property type="entry name" value="DNA helicase RuvA subunit, C-terminal domain"/>
    <property type="match status" value="1"/>
</dbReference>
<dbReference type="EMBL" id="AP028654">
    <property type="protein sequence ID" value="BEP30255.1"/>
    <property type="molecule type" value="Genomic_DNA"/>
</dbReference>
<dbReference type="InterPro" id="IPR002052">
    <property type="entry name" value="DNA_methylase_N6_adenine_CS"/>
</dbReference>
<gene>
    <name evidence="4 7" type="primary">prmC</name>
    <name evidence="7" type="ORF">HLPR_25860</name>
</gene>
<dbReference type="GO" id="GO:0102559">
    <property type="term" value="F:peptide chain release factor N(5)-glutamine methyltransferase activity"/>
    <property type="evidence" value="ECO:0007669"/>
    <property type="project" value="UniProtKB-EC"/>
</dbReference>